<evidence type="ECO:0000256" key="3">
    <source>
        <dbReference type="ARBA" id="ARBA00023157"/>
    </source>
</evidence>
<evidence type="ECO:0000256" key="2">
    <source>
        <dbReference type="ARBA" id="ARBA00022748"/>
    </source>
</evidence>
<dbReference type="PROSITE" id="PS51257">
    <property type="entry name" value="PROKAR_LIPOPROTEIN"/>
    <property type="match status" value="1"/>
</dbReference>
<dbReference type="Proteomes" id="UP000297248">
    <property type="component" value="Unassembled WGS sequence"/>
</dbReference>
<keyword evidence="5" id="KW-0732">Signal</keyword>
<comment type="subcellular location">
    <subcellularLocation>
        <location evidence="1">Cell envelope</location>
    </subcellularLocation>
</comment>
<proteinExistence type="predicted"/>
<dbReference type="InterPro" id="IPR050553">
    <property type="entry name" value="Thioredoxin_ResA/DsbE_sf"/>
</dbReference>
<sequence>MKYCYLIVFALLISACSNTPKVDLTINAAGINNGTIILSQANESLLSQNFKDGAAHINKPISTAGYYNISIIDTEKPLASKISFEVYLENGSYTIQTKAGSADYPAITSSSKTQQQLSDYYVTEGRMAGKLNQNISTNLIYLDTREARSLPKKERSALIAKTRNYQIARRKMEPAILKAYLSQHPDNVVAAHIMNLQYLDEYPAEYNALLNKLTAQAKQTPDGQKVADKLSLLMKLLPGAEAPDITGVTPDGKDFDKRSIKKKLILVEFWAAKSDQSQRNHSKMLNGLIIGDSDKKQFEIVSVSIDSSEDVWKRALKLSNLTWPQVADFKGDSSPNVSNWKITTLPAYFLVDSKWRILKPNIDIIDVDQEVHDYLKIH</sequence>
<evidence type="ECO:0000313" key="8">
    <source>
        <dbReference type="EMBL" id="TEW66940.1"/>
    </source>
</evidence>
<reference evidence="8 9" key="1">
    <citation type="journal article" date="2016" name="Int. J. Syst. Evol. Microbiol.">
        <title>Proposal of Mucilaginibacter phyllosphaerae sp. nov. isolated from the phyllosphere of Galium album.</title>
        <authorList>
            <person name="Aydogan E.L."/>
            <person name="Busse H.J."/>
            <person name="Moser G."/>
            <person name="Muller C."/>
            <person name="Kampfer P."/>
            <person name="Glaeser S.P."/>
        </authorList>
    </citation>
    <scope>NUCLEOTIDE SEQUENCE [LARGE SCALE GENOMIC DNA]</scope>
    <source>
        <strain evidence="8 9">PP-F2FG21</strain>
    </source>
</reference>
<feature type="domain" description="Thioredoxin" evidence="6">
    <location>
        <begin position="236"/>
        <end position="378"/>
    </location>
</feature>
<keyword evidence="10" id="KW-1185">Reference proteome</keyword>
<evidence type="ECO:0000259" key="6">
    <source>
        <dbReference type="PROSITE" id="PS51352"/>
    </source>
</evidence>
<evidence type="ECO:0000256" key="5">
    <source>
        <dbReference type="SAM" id="SignalP"/>
    </source>
</evidence>
<dbReference type="Gene3D" id="3.40.30.10">
    <property type="entry name" value="Glutaredoxin"/>
    <property type="match status" value="1"/>
</dbReference>
<dbReference type="EMBL" id="SNQG01000003">
    <property type="protein sequence ID" value="TEW66940.1"/>
    <property type="molecule type" value="Genomic_DNA"/>
</dbReference>
<dbReference type="EMBL" id="JACIEG010000005">
    <property type="protein sequence ID" value="MBB3970443.1"/>
    <property type="molecule type" value="Genomic_DNA"/>
</dbReference>
<evidence type="ECO:0000313" key="10">
    <source>
        <dbReference type="Proteomes" id="UP000583101"/>
    </source>
</evidence>
<accession>A0A4Y8AED7</accession>
<evidence type="ECO:0000256" key="4">
    <source>
        <dbReference type="ARBA" id="ARBA00023284"/>
    </source>
</evidence>
<evidence type="ECO:0000313" key="9">
    <source>
        <dbReference type="Proteomes" id="UP000297248"/>
    </source>
</evidence>
<feature type="chain" id="PRO_5044616530" evidence="5">
    <location>
        <begin position="21"/>
        <end position="378"/>
    </location>
</feature>
<keyword evidence="2" id="KW-0201">Cytochrome c-type biogenesis</keyword>
<reference evidence="8" key="2">
    <citation type="submission" date="2019-03" db="EMBL/GenBank/DDBJ databases">
        <authorList>
            <person name="Yan Y.-Q."/>
            <person name="Du Z.-J."/>
        </authorList>
    </citation>
    <scope>NUCLEOTIDE SEQUENCE</scope>
    <source>
        <strain evidence="8">PP-F2FG21</strain>
    </source>
</reference>
<dbReference type="PANTHER" id="PTHR42852:SF6">
    <property type="entry name" value="THIOL:DISULFIDE INTERCHANGE PROTEIN DSBE"/>
    <property type="match status" value="1"/>
</dbReference>
<feature type="signal peptide" evidence="5">
    <location>
        <begin position="1"/>
        <end position="20"/>
    </location>
</feature>
<keyword evidence="4" id="KW-0676">Redox-active center</keyword>
<dbReference type="InterPro" id="IPR036249">
    <property type="entry name" value="Thioredoxin-like_sf"/>
</dbReference>
<keyword evidence="3" id="KW-1015">Disulfide bond</keyword>
<gene>
    <name evidence="8" type="ORF">E2R65_11080</name>
    <name evidence="7" type="ORF">GGR35_003059</name>
</gene>
<dbReference type="RefSeq" id="WP_134336531.1">
    <property type="nucleotide sequence ID" value="NZ_BMCZ01000003.1"/>
</dbReference>
<dbReference type="OrthoDB" id="789332at2"/>
<dbReference type="GO" id="GO:0030313">
    <property type="term" value="C:cell envelope"/>
    <property type="evidence" value="ECO:0007669"/>
    <property type="project" value="UniProtKB-SubCell"/>
</dbReference>
<evidence type="ECO:0000256" key="1">
    <source>
        <dbReference type="ARBA" id="ARBA00004196"/>
    </source>
</evidence>
<dbReference type="SUPFAM" id="SSF52833">
    <property type="entry name" value="Thioredoxin-like"/>
    <property type="match status" value="1"/>
</dbReference>
<dbReference type="AlphaFoldDB" id="A0A4Y8AED7"/>
<dbReference type="InterPro" id="IPR000866">
    <property type="entry name" value="AhpC/TSA"/>
</dbReference>
<reference evidence="7 10" key="3">
    <citation type="submission" date="2020-08" db="EMBL/GenBank/DDBJ databases">
        <title>Genomic Encyclopedia of Type Strains, Phase IV (KMG-IV): sequencing the most valuable type-strain genomes for metagenomic binning, comparative biology and taxonomic classification.</title>
        <authorList>
            <person name="Goeker M."/>
        </authorList>
    </citation>
    <scope>NUCLEOTIDE SEQUENCE [LARGE SCALE GENOMIC DNA]</scope>
    <source>
        <strain evidence="7 10">DSM 100995</strain>
    </source>
</reference>
<comment type="caution">
    <text evidence="8">The sequence shown here is derived from an EMBL/GenBank/DDBJ whole genome shotgun (WGS) entry which is preliminary data.</text>
</comment>
<name>A0A4Y8AED7_9SPHI</name>
<protein>
    <submittedName>
        <fullName evidence="7">Peroxiredoxin</fullName>
    </submittedName>
    <submittedName>
        <fullName evidence="8">Redoxin domain-containing protein</fullName>
    </submittedName>
</protein>
<organism evidence="8 9">
    <name type="scientific">Mucilaginibacter phyllosphaerae</name>
    <dbReference type="NCBI Taxonomy" id="1812349"/>
    <lineage>
        <taxon>Bacteria</taxon>
        <taxon>Pseudomonadati</taxon>
        <taxon>Bacteroidota</taxon>
        <taxon>Sphingobacteriia</taxon>
        <taxon>Sphingobacteriales</taxon>
        <taxon>Sphingobacteriaceae</taxon>
        <taxon>Mucilaginibacter</taxon>
    </lineage>
</organism>
<dbReference type="PANTHER" id="PTHR42852">
    <property type="entry name" value="THIOL:DISULFIDE INTERCHANGE PROTEIN DSBE"/>
    <property type="match status" value="1"/>
</dbReference>
<dbReference type="Pfam" id="PF00578">
    <property type="entry name" value="AhpC-TSA"/>
    <property type="match status" value="1"/>
</dbReference>
<dbReference type="InterPro" id="IPR013766">
    <property type="entry name" value="Thioredoxin_domain"/>
</dbReference>
<evidence type="ECO:0000313" key="7">
    <source>
        <dbReference type="EMBL" id="MBB3970443.1"/>
    </source>
</evidence>
<dbReference type="PROSITE" id="PS51352">
    <property type="entry name" value="THIOREDOXIN_2"/>
    <property type="match status" value="1"/>
</dbReference>
<dbReference type="GO" id="GO:0017004">
    <property type="term" value="P:cytochrome complex assembly"/>
    <property type="evidence" value="ECO:0007669"/>
    <property type="project" value="UniProtKB-KW"/>
</dbReference>
<dbReference type="Proteomes" id="UP000583101">
    <property type="component" value="Unassembled WGS sequence"/>
</dbReference>